<dbReference type="RefSeq" id="WP_033160674.1">
    <property type="nucleotide sequence ID" value="NZ_CP012801.1"/>
</dbReference>
<name>A0A0P0GWG6_9BACE</name>
<dbReference type="Proteomes" id="UP000283341">
    <property type="component" value="Unassembled WGS sequence"/>
</dbReference>
<dbReference type="PATRIC" id="fig|246787.4.peg.4689"/>
<dbReference type="AlphaFoldDB" id="A0A0P0GWG6"/>
<dbReference type="KEGG" id="bcel:BcellWH2_04536"/>
<organism evidence="2 4">
    <name type="scientific">Bacteroides cellulosilyticus</name>
    <dbReference type="NCBI Taxonomy" id="246787"/>
    <lineage>
        <taxon>Bacteria</taxon>
        <taxon>Pseudomonadati</taxon>
        <taxon>Bacteroidota</taxon>
        <taxon>Bacteroidia</taxon>
        <taxon>Bacteroidales</taxon>
        <taxon>Bacteroidaceae</taxon>
        <taxon>Bacteroides</taxon>
    </lineage>
</organism>
<evidence type="ECO:0000313" key="4">
    <source>
        <dbReference type="Proteomes" id="UP000061809"/>
    </source>
</evidence>
<dbReference type="GO" id="GO:0016798">
    <property type="term" value="F:hydrolase activity, acting on glycosyl bonds"/>
    <property type="evidence" value="ECO:0007669"/>
    <property type="project" value="UniProtKB-KW"/>
</dbReference>
<evidence type="ECO:0000313" key="3">
    <source>
        <dbReference type="EMBL" id="RGS32026.1"/>
    </source>
</evidence>
<accession>A0A0P0GWG6</accession>
<dbReference type="EMBL" id="QRVJ01000038">
    <property type="protein sequence ID" value="RGS32026.1"/>
    <property type="molecule type" value="Genomic_DNA"/>
</dbReference>
<evidence type="ECO:0000313" key="2">
    <source>
        <dbReference type="EMBL" id="ALJ61752.1"/>
    </source>
</evidence>
<protein>
    <submittedName>
        <fullName evidence="3">Phosphodiester glycosidase family protein</fullName>
    </submittedName>
</protein>
<keyword evidence="3" id="KW-0326">Glycosidase</keyword>
<dbReference type="Proteomes" id="UP000061809">
    <property type="component" value="Chromosome"/>
</dbReference>
<reference evidence="2 4" key="1">
    <citation type="journal article" date="2015" name="Science">
        <title>Genetic determinants of in vivo fitness and diet responsiveness in multiple human gut Bacteroides.</title>
        <authorList>
            <person name="Wu M."/>
            <person name="McNulty N.P."/>
            <person name="Rodionov D.A."/>
            <person name="Khoroshkin M.S."/>
            <person name="Griffin N.W."/>
            <person name="Cheng J."/>
            <person name="Latreille P."/>
            <person name="Kerstetter R.A."/>
            <person name="Terrapon N."/>
            <person name="Henrissat B."/>
            <person name="Osterman A.L."/>
            <person name="Gordon J.I."/>
        </authorList>
    </citation>
    <scope>NUCLEOTIDE SEQUENCE [LARGE SCALE GENOMIC DNA]</scope>
    <source>
        <strain evidence="2 4">WH2</strain>
    </source>
</reference>
<dbReference type="InterPro" id="IPR018711">
    <property type="entry name" value="NAGPA"/>
</dbReference>
<gene>
    <name evidence="2" type="ORF">BcellWH2_04536</name>
    <name evidence="3" type="ORF">DWX97_24455</name>
</gene>
<sequence length="285" mass="30765">MYLRKSVFTLLLILCNVFVVVAQTTADSLALVTAHWNVISMGKGVLCREAEFVSLYGVPQHVAILEIKPEQHRFDILIHSPKEETSSAARRSGAVAAINGSYFDIKQGTSICYLRKDGVVVDTTATGVLSTVSNGAVKIDKGKLDIIAWKKQDEKTCEQKEGSILVSGPLMLLDGKACDLSACNRSFVQTKHPRSAVALMKDGTVFLIAVAGRFEGKAEGINIPELTHLLRVLGAKKALNLDGGGSTTLWSASAPDNGIVNKLTDNKLYDNKGERKVANSLCVYE</sequence>
<evidence type="ECO:0000259" key="1">
    <source>
        <dbReference type="Pfam" id="PF09992"/>
    </source>
</evidence>
<dbReference type="PANTHER" id="PTHR40446:SF2">
    <property type="entry name" value="N-ACETYLGLUCOSAMINE-1-PHOSPHODIESTER ALPHA-N-ACETYLGLUCOSAMINIDASE"/>
    <property type="match status" value="1"/>
</dbReference>
<dbReference type="PANTHER" id="PTHR40446">
    <property type="entry name" value="N-ACETYLGLUCOSAMINE-1-PHOSPHODIESTER ALPHA-N-ACETYLGLUCOSAMINIDASE"/>
    <property type="match status" value="1"/>
</dbReference>
<keyword evidence="3" id="KW-0378">Hydrolase</keyword>
<dbReference type="Pfam" id="PF09992">
    <property type="entry name" value="NAGPA"/>
    <property type="match status" value="1"/>
</dbReference>
<feature type="domain" description="Phosphodiester glycosidase" evidence="1">
    <location>
        <begin position="93"/>
        <end position="284"/>
    </location>
</feature>
<proteinExistence type="predicted"/>
<evidence type="ECO:0000313" key="5">
    <source>
        <dbReference type="Proteomes" id="UP000283341"/>
    </source>
</evidence>
<reference evidence="3 5" key="2">
    <citation type="submission" date="2018-08" db="EMBL/GenBank/DDBJ databases">
        <title>A genome reference for cultivated species of the human gut microbiota.</title>
        <authorList>
            <person name="Zou Y."/>
            <person name="Xue W."/>
            <person name="Luo G."/>
        </authorList>
    </citation>
    <scope>NUCLEOTIDE SEQUENCE [LARGE SCALE GENOMIC DNA]</scope>
    <source>
        <strain evidence="3 5">AF22-3AC</strain>
    </source>
</reference>
<dbReference type="EMBL" id="CP012801">
    <property type="protein sequence ID" value="ALJ61752.1"/>
    <property type="molecule type" value="Genomic_DNA"/>
</dbReference>